<keyword evidence="4 5" id="KW-0472">Membrane</keyword>
<dbReference type="PANTHER" id="PTHR46346">
    <property type="entry name" value="PHOSPHATIDYLINOSITOL N-ACETYLGLUCOSAMINYLTRANSFERASE SUBUNIT P"/>
    <property type="match status" value="1"/>
</dbReference>
<reference evidence="7 8" key="1">
    <citation type="journal article" date="2020" name="bioRxiv">
        <title>Metabolic contributions of an alphaproteobacterial endosymbiont in the apicomplexan Cardiosporidium cionae.</title>
        <authorList>
            <person name="Hunter E.S."/>
            <person name="Paight C.J."/>
            <person name="Lane C.E."/>
        </authorList>
    </citation>
    <scope>NUCLEOTIDE SEQUENCE [LARGE SCALE GENOMIC DNA]</scope>
    <source>
        <strain evidence="7">ESH_2018</strain>
    </source>
</reference>
<name>A0ABQ7JC81_9APIC</name>
<evidence type="ECO:0000256" key="4">
    <source>
        <dbReference type="ARBA" id="ARBA00023136"/>
    </source>
</evidence>
<evidence type="ECO:0000313" key="7">
    <source>
        <dbReference type="EMBL" id="KAF8821581.1"/>
    </source>
</evidence>
<keyword evidence="3 5" id="KW-1133">Transmembrane helix</keyword>
<keyword evidence="8" id="KW-1185">Reference proteome</keyword>
<evidence type="ECO:0000256" key="1">
    <source>
        <dbReference type="ARBA" id="ARBA00004141"/>
    </source>
</evidence>
<dbReference type="EMBL" id="JADAQX010000160">
    <property type="protein sequence ID" value="KAF8821581.1"/>
    <property type="molecule type" value="Genomic_DNA"/>
</dbReference>
<evidence type="ECO:0000256" key="3">
    <source>
        <dbReference type="ARBA" id="ARBA00022989"/>
    </source>
</evidence>
<comment type="caution">
    <text evidence="7">The sequence shown here is derived from an EMBL/GenBank/DDBJ whole genome shotgun (WGS) entry which is preliminary data.</text>
</comment>
<keyword evidence="2 5" id="KW-0812">Transmembrane</keyword>
<dbReference type="InterPro" id="IPR052263">
    <property type="entry name" value="GPI_Anchor_Biosynth"/>
</dbReference>
<feature type="domain" description="PIG-P" evidence="6">
    <location>
        <begin position="9"/>
        <end position="120"/>
    </location>
</feature>
<evidence type="ECO:0000313" key="8">
    <source>
        <dbReference type="Proteomes" id="UP000823046"/>
    </source>
</evidence>
<evidence type="ECO:0000259" key="6">
    <source>
        <dbReference type="Pfam" id="PF08510"/>
    </source>
</evidence>
<feature type="transmembrane region" description="Helical" evidence="5">
    <location>
        <begin position="41"/>
        <end position="63"/>
    </location>
</feature>
<proteinExistence type="predicted"/>
<organism evidence="7 8">
    <name type="scientific">Cardiosporidium cionae</name>
    <dbReference type="NCBI Taxonomy" id="476202"/>
    <lineage>
        <taxon>Eukaryota</taxon>
        <taxon>Sar</taxon>
        <taxon>Alveolata</taxon>
        <taxon>Apicomplexa</taxon>
        <taxon>Aconoidasida</taxon>
        <taxon>Nephromycida</taxon>
        <taxon>Cardiosporidium</taxon>
    </lineage>
</organism>
<dbReference type="PANTHER" id="PTHR46346:SF1">
    <property type="entry name" value="PHOSPHATIDYLINOSITOL N-ACETYLGLUCOSAMINYLTRANSFERASE SUBUNIT P"/>
    <property type="match status" value="1"/>
</dbReference>
<dbReference type="InterPro" id="IPR013717">
    <property type="entry name" value="PIG-P"/>
</dbReference>
<dbReference type="Proteomes" id="UP000823046">
    <property type="component" value="Unassembled WGS sequence"/>
</dbReference>
<evidence type="ECO:0000256" key="5">
    <source>
        <dbReference type="SAM" id="Phobius"/>
    </source>
</evidence>
<evidence type="ECO:0000256" key="2">
    <source>
        <dbReference type="ARBA" id="ARBA00022692"/>
    </source>
</evidence>
<gene>
    <name evidence="7" type="ORF">IE077_001841</name>
</gene>
<comment type="subcellular location">
    <subcellularLocation>
        <location evidence="1">Membrane</location>
        <topology evidence="1">Multi-pass membrane protein</topology>
    </subcellularLocation>
</comment>
<protein>
    <submittedName>
        <fullName evidence="7">PIG-P protein</fullName>
    </submittedName>
</protein>
<sequence length="122" mass="13956">MAIRMHALASWVVSWAAFALYCCLAFIPASALTCIGLTFESFRYWIMAVPIVCLNLLVMKFLIFHAFNLCYTPNLSSFDLVRDTLSRNEPSDQEKFDCIQAGGIPFIYDIPLWKVNAFCFKH</sequence>
<accession>A0ABQ7JC81</accession>
<dbReference type="Pfam" id="PF08510">
    <property type="entry name" value="PIG-P"/>
    <property type="match status" value="1"/>
</dbReference>